<keyword evidence="1" id="KW-0808">Transferase</keyword>
<evidence type="ECO:0000256" key="4">
    <source>
        <dbReference type="ARBA" id="ARBA00022840"/>
    </source>
</evidence>
<dbReference type="PANTHER" id="PTHR48016:SF56">
    <property type="entry name" value="MAPKK KINASE"/>
    <property type="match status" value="1"/>
</dbReference>
<dbReference type="InterPro" id="IPR000719">
    <property type="entry name" value="Prot_kinase_dom"/>
</dbReference>
<dbReference type="AlphaFoldDB" id="A0A5C3KI70"/>
<dbReference type="CDD" id="cd00180">
    <property type="entry name" value="PKc"/>
    <property type="match status" value="1"/>
</dbReference>
<sequence length="97" mass="10558">ESRILKALNHQNIVRLYGIVADDDVSVPGLVMEYVPHTLNEYVASDMESITALLGQLFKAVSYLHSCDIVHGDLNPGNVRVHASGVIALVDFGLSRV</sequence>
<keyword evidence="2" id="KW-0547">Nucleotide-binding</keyword>
<dbReference type="GO" id="GO:0000165">
    <property type="term" value="P:MAPK cascade"/>
    <property type="evidence" value="ECO:0007669"/>
    <property type="project" value="UniProtKB-ARBA"/>
</dbReference>
<feature type="non-terminal residue" evidence="6">
    <location>
        <position position="1"/>
    </location>
</feature>
<evidence type="ECO:0000313" key="7">
    <source>
        <dbReference type="Proteomes" id="UP000307440"/>
    </source>
</evidence>
<feature type="domain" description="Protein kinase" evidence="5">
    <location>
        <begin position="1"/>
        <end position="97"/>
    </location>
</feature>
<feature type="non-terminal residue" evidence="6">
    <location>
        <position position="97"/>
    </location>
</feature>
<dbReference type="GO" id="GO:0005524">
    <property type="term" value="F:ATP binding"/>
    <property type="evidence" value="ECO:0007669"/>
    <property type="project" value="UniProtKB-KW"/>
</dbReference>
<protein>
    <submittedName>
        <fullName evidence="6">Kinase-like protein</fullName>
    </submittedName>
</protein>
<name>A0A5C3KI70_COPMA</name>
<keyword evidence="3 6" id="KW-0418">Kinase</keyword>
<dbReference type="Gene3D" id="1.10.510.10">
    <property type="entry name" value="Transferase(Phosphotransferase) domain 1"/>
    <property type="match status" value="1"/>
</dbReference>
<keyword evidence="4" id="KW-0067">ATP-binding</keyword>
<evidence type="ECO:0000256" key="2">
    <source>
        <dbReference type="ARBA" id="ARBA00022741"/>
    </source>
</evidence>
<dbReference type="InterPro" id="IPR011009">
    <property type="entry name" value="Kinase-like_dom_sf"/>
</dbReference>
<accession>A0A5C3KI70</accession>
<evidence type="ECO:0000256" key="1">
    <source>
        <dbReference type="ARBA" id="ARBA00022679"/>
    </source>
</evidence>
<keyword evidence="7" id="KW-1185">Reference proteome</keyword>
<dbReference type="PROSITE" id="PS50011">
    <property type="entry name" value="PROTEIN_KINASE_DOM"/>
    <property type="match status" value="1"/>
</dbReference>
<evidence type="ECO:0000313" key="6">
    <source>
        <dbReference type="EMBL" id="TFK19503.1"/>
    </source>
</evidence>
<dbReference type="GO" id="GO:0004672">
    <property type="term" value="F:protein kinase activity"/>
    <property type="evidence" value="ECO:0007669"/>
    <property type="project" value="InterPro"/>
</dbReference>
<evidence type="ECO:0000259" key="5">
    <source>
        <dbReference type="PROSITE" id="PS50011"/>
    </source>
</evidence>
<dbReference type="PANTHER" id="PTHR48016">
    <property type="entry name" value="MAP KINASE KINASE KINASE SSK2-RELATED-RELATED"/>
    <property type="match status" value="1"/>
</dbReference>
<proteinExistence type="predicted"/>
<dbReference type="STRING" id="230819.A0A5C3KI70"/>
<organism evidence="6 7">
    <name type="scientific">Coprinopsis marcescibilis</name>
    <name type="common">Agaric fungus</name>
    <name type="synonym">Psathyrella marcescibilis</name>
    <dbReference type="NCBI Taxonomy" id="230819"/>
    <lineage>
        <taxon>Eukaryota</taxon>
        <taxon>Fungi</taxon>
        <taxon>Dikarya</taxon>
        <taxon>Basidiomycota</taxon>
        <taxon>Agaricomycotina</taxon>
        <taxon>Agaricomycetes</taxon>
        <taxon>Agaricomycetidae</taxon>
        <taxon>Agaricales</taxon>
        <taxon>Agaricineae</taxon>
        <taxon>Psathyrellaceae</taxon>
        <taxon>Coprinopsis</taxon>
    </lineage>
</organism>
<dbReference type="EMBL" id="ML210337">
    <property type="protein sequence ID" value="TFK19503.1"/>
    <property type="molecule type" value="Genomic_DNA"/>
</dbReference>
<evidence type="ECO:0000256" key="3">
    <source>
        <dbReference type="ARBA" id="ARBA00022777"/>
    </source>
</evidence>
<reference evidence="6 7" key="1">
    <citation type="journal article" date="2019" name="Nat. Ecol. Evol.">
        <title>Megaphylogeny resolves global patterns of mushroom evolution.</title>
        <authorList>
            <person name="Varga T."/>
            <person name="Krizsan K."/>
            <person name="Foldi C."/>
            <person name="Dima B."/>
            <person name="Sanchez-Garcia M."/>
            <person name="Sanchez-Ramirez S."/>
            <person name="Szollosi G.J."/>
            <person name="Szarkandi J.G."/>
            <person name="Papp V."/>
            <person name="Albert L."/>
            <person name="Andreopoulos W."/>
            <person name="Angelini C."/>
            <person name="Antonin V."/>
            <person name="Barry K.W."/>
            <person name="Bougher N.L."/>
            <person name="Buchanan P."/>
            <person name="Buyck B."/>
            <person name="Bense V."/>
            <person name="Catcheside P."/>
            <person name="Chovatia M."/>
            <person name="Cooper J."/>
            <person name="Damon W."/>
            <person name="Desjardin D."/>
            <person name="Finy P."/>
            <person name="Geml J."/>
            <person name="Haridas S."/>
            <person name="Hughes K."/>
            <person name="Justo A."/>
            <person name="Karasinski D."/>
            <person name="Kautmanova I."/>
            <person name="Kiss B."/>
            <person name="Kocsube S."/>
            <person name="Kotiranta H."/>
            <person name="LaButti K.M."/>
            <person name="Lechner B.E."/>
            <person name="Liimatainen K."/>
            <person name="Lipzen A."/>
            <person name="Lukacs Z."/>
            <person name="Mihaltcheva S."/>
            <person name="Morgado L.N."/>
            <person name="Niskanen T."/>
            <person name="Noordeloos M.E."/>
            <person name="Ohm R.A."/>
            <person name="Ortiz-Santana B."/>
            <person name="Ovrebo C."/>
            <person name="Racz N."/>
            <person name="Riley R."/>
            <person name="Savchenko A."/>
            <person name="Shiryaev A."/>
            <person name="Soop K."/>
            <person name="Spirin V."/>
            <person name="Szebenyi C."/>
            <person name="Tomsovsky M."/>
            <person name="Tulloss R.E."/>
            <person name="Uehling J."/>
            <person name="Grigoriev I.V."/>
            <person name="Vagvolgyi C."/>
            <person name="Papp T."/>
            <person name="Martin F.M."/>
            <person name="Miettinen O."/>
            <person name="Hibbett D.S."/>
            <person name="Nagy L.G."/>
        </authorList>
    </citation>
    <scope>NUCLEOTIDE SEQUENCE [LARGE SCALE GENOMIC DNA]</scope>
    <source>
        <strain evidence="6 7">CBS 121175</strain>
    </source>
</reference>
<dbReference type="OrthoDB" id="4062651at2759"/>
<dbReference type="Proteomes" id="UP000307440">
    <property type="component" value="Unassembled WGS sequence"/>
</dbReference>
<gene>
    <name evidence="6" type="ORF">FA15DRAFT_554446</name>
</gene>
<dbReference type="SUPFAM" id="SSF56112">
    <property type="entry name" value="Protein kinase-like (PK-like)"/>
    <property type="match status" value="1"/>
</dbReference>
<dbReference type="InterPro" id="IPR050538">
    <property type="entry name" value="MAP_kinase_kinase_kinase"/>
</dbReference>
<dbReference type="Pfam" id="PF00069">
    <property type="entry name" value="Pkinase"/>
    <property type="match status" value="1"/>
</dbReference>